<comment type="caution">
    <text evidence="10">The sequence shown here is derived from an EMBL/GenBank/DDBJ whole genome shotgun (WGS) entry which is preliminary data.</text>
</comment>
<feature type="transmembrane region" description="Helical" evidence="7">
    <location>
        <begin position="50"/>
        <end position="74"/>
    </location>
</feature>
<feature type="transmembrane region" description="Helical" evidence="7">
    <location>
        <begin position="471"/>
        <end position="496"/>
    </location>
</feature>
<dbReference type="PROSITE" id="PS50928">
    <property type="entry name" value="ABC_TM1"/>
    <property type="match status" value="2"/>
</dbReference>
<evidence type="ECO:0000256" key="5">
    <source>
        <dbReference type="ARBA" id="ARBA00022989"/>
    </source>
</evidence>
<feature type="transmembrane region" description="Helical" evidence="7">
    <location>
        <begin position="140"/>
        <end position="159"/>
    </location>
</feature>
<feature type="transmembrane region" description="Helical" evidence="7">
    <location>
        <begin position="288"/>
        <end position="313"/>
    </location>
</feature>
<dbReference type="RefSeq" id="WP_249697425.1">
    <property type="nucleotide sequence ID" value="NZ_JAMFLX010000001.1"/>
</dbReference>
<dbReference type="Gene3D" id="1.10.3720.10">
    <property type="entry name" value="MetI-like"/>
    <property type="match status" value="2"/>
</dbReference>
<feature type="region of interest" description="Disordered" evidence="8">
    <location>
        <begin position="543"/>
        <end position="566"/>
    </location>
</feature>
<feature type="domain" description="ABC transmembrane type-1" evidence="9">
    <location>
        <begin position="51"/>
        <end position="255"/>
    </location>
</feature>
<dbReference type="Pfam" id="PF00528">
    <property type="entry name" value="BPD_transp_1"/>
    <property type="match status" value="2"/>
</dbReference>
<dbReference type="CDD" id="cd06261">
    <property type="entry name" value="TM_PBP2"/>
    <property type="match status" value="2"/>
</dbReference>
<proteinExistence type="inferred from homology"/>
<evidence type="ECO:0000313" key="10">
    <source>
        <dbReference type="EMBL" id="MCL6268593.1"/>
    </source>
</evidence>
<comment type="subcellular location">
    <subcellularLocation>
        <location evidence="1 7">Cell membrane</location>
        <topology evidence="1 7">Multi-pass membrane protein</topology>
    </subcellularLocation>
</comment>
<feature type="transmembrane region" description="Helical" evidence="7">
    <location>
        <begin position="516"/>
        <end position="537"/>
    </location>
</feature>
<dbReference type="PANTHER" id="PTHR30183">
    <property type="entry name" value="MOLYBDENUM TRANSPORT SYSTEM PERMEASE PROTEIN MODB"/>
    <property type="match status" value="1"/>
</dbReference>
<keyword evidence="11" id="KW-1185">Reference proteome</keyword>
<keyword evidence="6 7" id="KW-0472">Membrane</keyword>
<feature type="transmembrane region" description="Helical" evidence="7">
    <location>
        <begin position="86"/>
        <end position="106"/>
    </location>
</feature>
<evidence type="ECO:0000256" key="4">
    <source>
        <dbReference type="ARBA" id="ARBA00022692"/>
    </source>
</evidence>
<feature type="transmembrane region" description="Helical" evidence="7">
    <location>
        <begin position="410"/>
        <end position="431"/>
    </location>
</feature>
<keyword evidence="3" id="KW-1003">Cell membrane</keyword>
<keyword evidence="2 7" id="KW-0813">Transport</keyword>
<evidence type="ECO:0000313" key="11">
    <source>
        <dbReference type="Proteomes" id="UP001203338"/>
    </source>
</evidence>
<accession>A0ABT0PB28</accession>
<dbReference type="InterPro" id="IPR035906">
    <property type="entry name" value="MetI-like_sf"/>
</dbReference>
<evidence type="ECO:0000256" key="8">
    <source>
        <dbReference type="SAM" id="MobiDB-lite"/>
    </source>
</evidence>
<evidence type="ECO:0000256" key="7">
    <source>
        <dbReference type="RuleBase" id="RU363032"/>
    </source>
</evidence>
<dbReference type="Proteomes" id="UP001203338">
    <property type="component" value="Unassembled WGS sequence"/>
</dbReference>
<dbReference type="InterPro" id="IPR000515">
    <property type="entry name" value="MetI-like"/>
</dbReference>
<sequence>MKHNLPYAWRVGSWLLALLLFLPVIALIVEAFAPSGDIFNHLWRTVLGNYIANSALLVAGVGVLGTVLSVPAAWIMARTDIPGRKVLQWLLILPLAMPAYVIAYIYTDLLEFSGPIQGLLRHVMGWESAADYSFPEIRSLPGAVIVLSLVLYPYQYLLVRTAFLEQSQTQAMASRLLGCTPLQSFLRVAIPMARPAIITGLALMGMETLADFATVSYFAVPTMTTAVYDTWLGYGSLSAAARLSALMLLAVVLLISMEKYSRRRQSLFQRDSGYDKALLIKLSGSKKFLALIWCWMLVVFGFVLPAFMLLKYLLSFYKVSSISDLLVDGTNSLIVAGSTALAAAAAAILFGFYQRFQPGMVSRIPGRLISTGYALPGTVLAIAVLIPLSLADTGINELLIALGQKPVGLVFSGSIFAVVLAMVIRFSAIAVGSVEASLERISPSLDMASRTLGCTIPGMVRRVHLPLMRKGILTGLLLVFVEAMKELPAVLLLRPFNFETLATSVFQYVSDEKLEYAAPAAIALVVAGLVPLIVMNWSMDNSMGSNSPEPSPQQTKQQEAGHFECA</sequence>
<protein>
    <submittedName>
        <fullName evidence="10">Iron ABC transporter permease</fullName>
    </submittedName>
</protein>
<keyword evidence="4 7" id="KW-0812">Transmembrane</keyword>
<dbReference type="PANTHER" id="PTHR30183:SF2">
    <property type="entry name" value="IRON UTILIZATION PROTEIN"/>
    <property type="match status" value="1"/>
</dbReference>
<evidence type="ECO:0000256" key="2">
    <source>
        <dbReference type="ARBA" id="ARBA00022448"/>
    </source>
</evidence>
<dbReference type="EMBL" id="JAMFLX010000001">
    <property type="protein sequence ID" value="MCL6268593.1"/>
    <property type="molecule type" value="Genomic_DNA"/>
</dbReference>
<feature type="transmembrane region" description="Helical" evidence="7">
    <location>
        <begin position="373"/>
        <end position="390"/>
    </location>
</feature>
<feature type="domain" description="ABC transmembrane type-1" evidence="9">
    <location>
        <begin position="329"/>
        <end position="535"/>
    </location>
</feature>
<dbReference type="SUPFAM" id="SSF161098">
    <property type="entry name" value="MetI-like"/>
    <property type="match status" value="2"/>
</dbReference>
<keyword evidence="5 7" id="KW-1133">Transmembrane helix</keyword>
<feature type="transmembrane region" description="Helical" evidence="7">
    <location>
        <begin position="231"/>
        <end position="255"/>
    </location>
</feature>
<comment type="similarity">
    <text evidence="7">Belongs to the binding-protein-dependent transport system permease family.</text>
</comment>
<gene>
    <name evidence="10" type="ORF">M3P05_01320</name>
</gene>
<evidence type="ECO:0000256" key="1">
    <source>
        <dbReference type="ARBA" id="ARBA00004651"/>
    </source>
</evidence>
<feature type="transmembrane region" description="Helical" evidence="7">
    <location>
        <begin position="333"/>
        <end position="353"/>
    </location>
</feature>
<evidence type="ECO:0000259" key="9">
    <source>
        <dbReference type="PROSITE" id="PS50928"/>
    </source>
</evidence>
<evidence type="ECO:0000256" key="6">
    <source>
        <dbReference type="ARBA" id="ARBA00023136"/>
    </source>
</evidence>
<reference evidence="10 11" key="1">
    <citation type="submission" date="2022-05" db="EMBL/GenBank/DDBJ databases">
        <authorList>
            <person name="Park J.-S."/>
        </authorList>
    </citation>
    <scope>NUCLEOTIDE SEQUENCE [LARGE SCALE GENOMIC DNA]</scope>
    <source>
        <strain evidence="10 11">2012CJ34-2</strain>
    </source>
</reference>
<feature type="transmembrane region" description="Helical" evidence="7">
    <location>
        <begin position="196"/>
        <end position="219"/>
    </location>
</feature>
<name>A0ABT0PB28_9GAMM</name>
<evidence type="ECO:0000256" key="3">
    <source>
        <dbReference type="ARBA" id="ARBA00022475"/>
    </source>
</evidence>
<feature type="compositionally biased region" description="Polar residues" evidence="8">
    <location>
        <begin position="543"/>
        <end position="558"/>
    </location>
</feature>
<organism evidence="10 11">
    <name type="scientific">Parendozoicomonas callyspongiae</name>
    <dbReference type="NCBI Taxonomy" id="2942213"/>
    <lineage>
        <taxon>Bacteria</taxon>
        <taxon>Pseudomonadati</taxon>
        <taxon>Pseudomonadota</taxon>
        <taxon>Gammaproteobacteria</taxon>
        <taxon>Oceanospirillales</taxon>
        <taxon>Endozoicomonadaceae</taxon>
        <taxon>Parendozoicomonas</taxon>
    </lineage>
</organism>